<keyword evidence="3" id="KW-1185">Reference proteome</keyword>
<evidence type="ECO:0000256" key="1">
    <source>
        <dbReference type="SAM" id="Phobius"/>
    </source>
</evidence>
<keyword evidence="1" id="KW-0812">Transmembrane</keyword>
<sequence length="106" mass="11695">MPISGDFVFSSDNLARNLAIWLTILSAVFTRLLIAALAYTFQFLVSILQVVLLPVYVAILLLTIPIRIALLGVKIALFIAVFALLFPAIAYEFFAEIMSNCVSSLR</sequence>
<keyword evidence="1" id="KW-0472">Membrane</keyword>
<evidence type="ECO:0000313" key="3">
    <source>
        <dbReference type="Proteomes" id="UP000410492"/>
    </source>
</evidence>
<dbReference type="Proteomes" id="UP000410492">
    <property type="component" value="Unassembled WGS sequence"/>
</dbReference>
<organism evidence="2 3">
    <name type="scientific">Callosobruchus maculatus</name>
    <name type="common">Southern cowpea weevil</name>
    <name type="synonym">Pulse bruchid</name>
    <dbReference type="NCBI Taxonomy" id="64391"/>
    <lineage>
        <taxon>Eukaryota</taxon>
        <taxon>Metazoa</taxon>
        <taxon>Ecdysozoa</taxon>
        <taxon>Arthropoda</taxon>
        <taxon>Hexapoda</taxon>
        <taxon>Insecta</taxon>
        <taxon>Pterygota</taxon>
        <taxon>Neoptera</taxon>
        <taxon>Endopterygota</taxon>
        <taxon>Coleoptera</taxon>
        <taxon>Polyphaga</taxon>
        <taxon>Cucujiformia</taxon>
        <taxon>Chrysomeloidea</taxon>
        <taxon>Chrysomelidae</taxon>
        <taxon>Bruchinae</taxon>
        <taxon>Bruchini</taxon>
        <taxon>Callosobruchus</taxon>
    </lineage>
</organism>
<dbReference type="OrthoDB" id="6710206at2759"/>
<reference evidence="2 3" key="1">
    <citation type="submission" date="2019-01" db="EMBL/GenBank/DDBJ databases">
        <authorList>
            <person name="Sayadi A."/>
        </authorList>
    </citation>
    <scope>NUCLEOTIDE SEQUENCE [LARGE SCALE GENOMIC DNA]</scope>
</reference>
<accession>A0A653DLR5</accession>
<keyword evidence="1" id="KW-1133">Transmembrane helix</keyword>
<dbReference type="EMBL" id="CAACVG010013032">
    <property type="protein sequence ID" value="VEN61171.1"/>
    <property type="molecule type" value="Genomic_DNA"/>
</dbReference>
<feature type="transmembrane region" description="Helical" evidence="1">
    <location>
        <begin position="20"/>
        <end position="40"/>
    </location>
</feature>
<feature type="transmembrane region" description="Helical" evidence="1">
    <location>
        <begin position="47"/>
        <end position="69"/>
    </location>
</feature>
<proteinExistence type="predicted"/>
<dbReference type="AlphaFoldDB" id="A0A653DLR5"/>
<evidence type="ECO:0000313" key="2">
    <source>
        <dbReference type="EMBL" id="VEN61171.1"/>
    </source>
</evidence>
<protein>
    <submittedName>
        <fullName evidence="2">Uncharacterized protein</fullName>
    </submittedName>
</protein>
<feature type="transmembrane region" description="Helical" evidence="1">
    <location>
        <begin position="75"/>
        <end position="94"/>
    </location>
</feature>
<name>A0A653DLR5_CALMS</name>
<gene>
    <name evidence="2" type="ORF">CALMAC_LOCUS18647</name>
</gene>